<dbReference type="Gene3D" id="2.60.120.260">
    <property type="entry name" value="Galactose-binding domain-like"/>
    <property type="match status" value="1"/>
</dbReference>
<gene>
    <name evidence="1" type="ORF">M9458_016501</name>
</gene>
<reference evidence="1 2" key="1">
    <citation type="submission" date="2024-05" db="EMBL/GenBank/DDBJ databases">
        <title>Genome sequencing and assembly of Indian major carp, Cirrhinus mrigala (Hamilton, 1822).</title>
        <authorList>
            <person name="Mohindra V."/>
            <person name="Chowdhury L.M."/>
            <person name="Lal K."/>
            <person name="Jena J.K."/>
        </authorList>
    </citation>
    <scope>NUCLEOTIDE SEQUENCE [LARGE SCALE GENOMIC DNA]</scope>
    <source>
        <strain evidence="1">CM1030</strain>
        <tissue evidence="1">Blood</tissue>
    </source>
</reference>
<comment type="caution">
    <text evidence="1">The sequence shown here is derived from an EMBL/GenBank/DDBJ whole genome shotgun (WGS) entry which is preliminary data.</text>
</comment>
<organism evidence="1 2">
    <name type="scientific">Cirrhinus mrigala</name>
    <name type="common">Mrigala</name>
    <dbReference type="NCBI Taxonomy" id="683832"/>
    <lineage>
        <taxon>Eukaryota</taxon>
        <taxon>Metazoa</taxon>
        <taxon>Chordata</taxon>
        <taxon>Craniata</taxon>
        <taxon>Vertebrata</taxon>
        <taxon>Euteleostomi</taxon>
        <taxon>Actinopterygii</taxon>
        <taxon>Neopterygii</taxon>
        <taxon>Teleostei</taxon>
        <taxon>Ostariophysi</taxon>
        <taxon>Cypriniformes</taxon>
        <taxon>Cyprinidae</taxon>
        <taxon>Labeoninae</taxon>
        <taxon>Labeonini</taxon>
        <taxon>Cirrhinus</taxon>
    </lineage>
</organism>
<feature type="non-terminal residue" evidence="1">
    <location>
        <position position="90"/>
    </location>
</feature>
<evidence type="ECO:0000313" key="2">
    <source>
        <dbReference type="Proteomes" id="UP001529510"/>
    </source>
</evidence>
<name>A0ABD0QUA1_CIRMR</name>
<feature type="non-terminal residue" evidence="1">
    <location>
        <position position="1"/>
    </location>
</feature>
<keyword evidence="2" id="KW-1185">Reference proteome</keyword>
<dbReference type="AlphaFoldDB" id="A0ABD0QUA1"/>
<protein>
    <submittedName>
        <fullName evidence="1">Uncharacterized protein</fullName>
    </submittedName>
</protein>
<sequence length="90" mass="10060">VIYRALSPWDKLDPYSIDARAHLGITNIRMRLLQPHSCLCQQKHPDANVLTAHYAIYDLILKGGCLCHGHADQCVPAGDQPITHPPVKHM</sequence>
<dbReference type="Proteomes" id="UP001529510">
    <property type="component" value="Unassembled WGS sequence"/>
</dbReference>
<proteinExistence type="predicted"/>
<dbReference type="EMBL" id="JAMKFB020000007">
    <property type="protein sequence ID" value="KAL0189402.1"/>
    <property type="molecule type" value="Genomic_DNA"/>
</dbReference>
<evidence type="ECO:0000313" key="1">
    <source>
        <dbReference type="EMBL" id="KAL0189402.1"/>
    </source>
</evidence>
<accession>A0ABD0QUA1</accession>